<evidence type="ECO:0000256" key="2">
    <source>
        <dbReference type="ARBA" id="ARBA00007931"/>
    </source>
</evidence>
<keyword evidence="4" id="KW-0378">Hydrolase</keyword>
<name>A0ABD3QCT9_9STRA</name>
<evidence type="ECO:0000256" key="1">
    <source>
        <dbReference type="ARBA" id="ARBA00001947"/>
    </source>
</evidence>
<evidence type="ECO:0000313" key="9">
    <source>
        <dbReference type="EMBL" id="KAL3798168.1"/>
    </source>
</evidence>
<sequence length="309" mass="32890">MTETAASTATDRPRLCTCSNGSISLGSIRGIPITLHYSFFLLLVLELFISIRYTAYPLFILFIITLYGPVLLLTIIIHELGHAFMTRRLGGVVEGIILWPLGGFALCGPVESLGRIEGGVDGTCDAYSHGFDLVGVSRRVKEGQAGLWPDWTIYLDVLSASAVGFFQTLASEAFYMNLILLGFNLFIPAYPLDGGRIYAASLILVLKLGPVMAAKVTAVTAMLLSVAMVVYAIISFLTGIGGSGLLLGLIGIFIFSNSYDLFASARQNNLGDHPIFGRQCYRGTGGSTGESGGDGPQEVPAQSDSAVIT</sequence>
<protein>
    <recommendedName>
        <fullName evidence="11">Peptidase M50 domain-containing protein</fullName>
    </recommendedName>
</protein>
<dbReference type="GO" id="GO:0006508">
    <property type="term" value="P:proteolysis"/>
    <property type="evidence" value="ECO:0007669"/>
    <property type="project" value="UniProtKB-KW"/>
</dbReference>
<comment type="similarity">
    <text evidence="2">Belongs to the peptidase M50B family.</text>
</comment>
<keyword evidence="10" id="KW-1185">Reference proteome</keyword>
<keyword evidence="8" id="KW-0472">Membrane</keyword>
<dbReference type="Proteomes" id="UP001516023">
    <property type="component" value="Unassembled WGS sequence"/>
</dbReference>
<evidence type="ECO:0008006" key="11">
    <source>
        <dbReference type="Google" id="ProtNLM"/>
    </source>
</evidence>
<dbReference type="PANTHER" id="PTHR39188">
    <property type="entry name" value="MEMBRANE-ASSOCIATED ZINC METALLOPROTEASE M50B"/>
    <property type="match status" value="1"/>
</dbReference>
<keyword evidence="8" id="KW-0812">Transmembrane</keyword>
<comment type="cofactor">
    <cofactor evidence="1">
        <name>Zn(2+)</name>
        <dbReference type="ChEBI" id="CHEBI:29105"/>
    </cofactor>
</comment>
<accession>A0ABD3QCT9</accession>
<evidence type="ECO:0000256" key="3">
    <source>
        <dbReference type="ARBA" id="ARBA00022670"/>
    </source>
</evidence>
<evidence type="ECO:0000256" key="7">
    <source>
        <dbReference type="SAM" id="MobiDB-lite"/>
    </source>
</evidence>
<comment type="caution">
    <text evidence="9">The sequence shown here is derived from an EMBL/GenBank/DDBJ whole genome shotgun (WGS) entry which is preliminary data.</text>
</comment>
<feature type="region of interest" description="Disordered" evidence="7">
    <location>
        <begin position="286"/>
        <end position="309"/>
    </location>
</feature>
<keyword evidence="3" id="KW-0645">Protease</keyword>
<dbReference type="EMBL" id="JABMIG020000048">
    <property type="protein sequence ID" value="KAL3798168.1"/>
    <property type="molecule type" value="Genomic_DNA"/>
</dbReference>
<feature type="compositionally biased region" description="Polar residues" evidence="7">
    <location>
        <begin position="300"/>
        <end position="309"/>
    </location>
</feature>
<dbReference type="PANTHER" id="PTHR39188:SF3">
    <property type="entry name" value="STAGE IV SPORULATION PROTEIN FB"/>
    <property type="match status" value="1"/>
</dbReference>
<proteinExistence type="inferred from homology"/>
<feature type="transmembrane region" description="Helical" evidence="8">
    <location>
        <begin position="204"/>
        <end position="224"/>
    </location>
</feature>
<evidence type="ECO:0000256" key="6">
    <source>
        <dbReference type="ARBA" id="ARBA00023049"/>
    </source>
</evidence>
<feature type="transmembrane region" description="Helical" evidence="8">
    <location>
        <begin position="59"/>
        <end position="78"/>
    </location>
</feature>
<evidence type="ECO:0000256" key="5">
    <source>
        <dbReference type="ARBA" id="ARBA00022833"/>
    </source>
</evidence>
<organism evidence="9 10">
    <name type="scientific">Cyclotella cryptica</name>
    <dbReference type="NCBI Taxonomy" id="29204"/>
    <lineage>
        <taxon>Eukaryota</taxon>
        <taxon>Sar</taxon>
        <taxon>Stramenopiles</taxon>
        <taxon>Ochrophyta</taxon>
        <taxon>Bacillariophyta</taxon>
        <taxon>Coscinodiscophyceae</taxon>
        <taxon>Thalassiosirophycidae</taxon>
        <taxon>Stephanodiscales</taxon>
        <taxon>Stephanodiscaceae</taxon>
        <taxon>Cyclotella</taxon>
    </lineage>
</organism>
<keyword evidence="5" id="KW-0862">Zinc</keyword>
<evidence type="ECO:0000256" key="4">
    <source>
        <dbReference type="ARBA" id="ARBA00022801"/>
    </source>
</evidence>
<feature type="transmembrane region" description="Helical" evidence="8">
    <location>
        <begin position="230"/>
        <end position="256"/>
    </location>
</feature>
<gene>
    <name evidence="9" type="ORF">HJC23_005729</name>
</gene>
<feature type="compositionally biased region" description="Gly residues" evidence="7">
    <location>
        <begin position="286"/>
        <end position="295"/>
    </location>
</feature>
<reference evidence="9 10" key="1">
    <citation type="journal article" date="2020" name="G3 (Bethesda)">
        <title>Improved Reference Genome for Cyclotella cryptica CCMP332, a Model for Cell Wall Morphogenesis, Salinity Adaptation, and Lipid Production in Diatoms (Bacillariophyta).</title>
        <authorList>
            <person name="Roberts W.R."/>
            <person name="Downey K.M."/>
            <person name="Ruck E.C."/>
            <person name="Traller J.C."/>
            <person name="Alverson A.J."/>
        </authorList>
    </citation>
    <scope>NUCLEOTIDE SEQUENCE [LARGE SCALE GENOMIC DNA]</scope>
    <source>
        <strain evidence="9 10">CCMP332</strain>
    </source>
</reference>
<evidence type="ECO:0000313" key="10">
    <source>
        <dbReference type="Proteomes" id="UP001516023"/>
    </source>
</evidence>
<dbReference type="AlphaFoldDB" id="A0ABD3QCT9"/>
<dbReference type="GO" id="GO:0008237">
    <property type="term" value="F:metallopeptidase activity"/>
    <property type="evidence" value="ECO:0007669"/>
    <property type="project" value="UniProtKB-KW"/>
</dbReference>
<keyword evidence="8" id="KW-1133">Transmembrane helix</keyword>
<keyword evidence="6" id="KW-0482">Metalloprotease</keyword>
<feature type="transmembrane region" description="Helical" evidence="8">
    <location>
        <begin position="173"/>
        <end position="192"/>
    </location>
</feature>
<evidence type="ECO:0000256" key="8">
    <source>
        <dbReference type="SAM" id="Phobius"/>
    </source>
</evidence>